<feature type="transmembrane region" description="Helical" evidence="8">
    <location>
        <begin position="118"/>
        <end position="140"/>
    </location>
</feature>
<sequence>MAPRLERRYVSKLVPSSEFMLFIVIVGTSFADSVLTGYDSSLMGSLNVMPSYKSYFTLTTATTSLNTASSYLGGCIGAFFAGHLTDWLGRRRAIWSSSAITLIGAAFQAGAVNITMFIIGRIIVGIGMAVAVVATPTYVVEVARMSYRGFALGLYYSCWNVGTLMASGICYATNDWISTWGWRLPSLLQIVPSLFAAGIVFFIPESPRWLIGQDRHGEALEVLAIVNSGGDKEDPKTLLQFREISDTIRWEKTEGRQLTLVQAWTNKSNRKRLLLAATFSIVVMLCGNNTITFYFGDMMTKAGITDSTTQLEINIILTSWGLVISVVASWYTDRLPRKGLACTSLGLLSLFMFALAGMTAKFGNSTDKSGIYGTIAMIFLCKAGYDIGINPLTVLYPAEVLSYQIRATGMGLYALTTKMGGLVSTMAIPFSLKAIGWKTYLIFGSVDILYIVLIAIFWVETRGLTLEAVDVKFGGVKHSDVPDLGDLDKADTKITIEGVDLSPRGHTEEAGSVDLKVVALSKAADV</sequence>
<name>A0A0D2AJU7_9EURO</name>
<keyword evidence="6 8" id="KW-0472">Membrane</keyword>
<evidence type="ECO:0000256" key="4">
    <source>
        <dbReference type="ARBA" id="ARBA00022692"/>
    </source>
</evidence>
<evidence type="ECO:0000313" key="11">
    <source>
        <dbReference type="Proteomes" id="UP000054466"/>
    </source>
</evidence>
<feature type="transmembrane region" description="Helical" evidence="8">
    <location>
        <begin position="440"/>
        <end position="459"/>
    </location>
</feature>
<reference evidence="10 11" key="1">
    <citation type="submission" date="2015-01" db="EMBL/GenBank/DDBJ databases">
        <title>The Genome Sequence of Cladophialophora immunda CBS83496.</title>
        <authorList>
            <consortium name="The Broad Institute Genomics Platform"/>
            <person name="Cuomo C."/>
            <person name="de Hoog S."/>
            <person name="Gorbushina A."/>
            <person name="Stielow B."/>
            <person name="Teixiera M."/>
            <person name="Abouelleil A."/>
            <person name="Chapman S.B."/>
            <person name="Priest M."/>
            <person name="Young S.K."/>
            <person name="Wortman J."/>
            <person name="Nusbaum C."/>
            <person name="Birren B."/>
        </authorList>
    </citation>
    <scope>NUCLEOTIDE SEQUENCE [LARGE SCALE GENOMIC DNA]</scope>
    <source>
        <strain evidence="10 11">CBS 83496</strain>
    </source>
</reference>
<dbReference type="InterPro" id="IPR036259">
    <property type="entry name" value="MFS_trans_sf"/>
</dbReference>
<evidence type="ECO:0000256" key="7">
    <source>
        <dbReference type="RuleBase" id="RU003346"/>
    </source>
</evidence>
<feature type="transmembrane region" description="Helical" evidence="8">
    <location>
        <begin position="315"/>
        <end position="332"/>
    </location>
</feature>
<dbReference type="InterPro" id="IPR050360">
    <property type="entry name" value="MFS_Sugar_Transporters"/>
</dbReference>
<dbReference type="HOGENOM" id="CLU_001265_30_13_1"/>
<keyword evidence="5 8" id="KW-1133">Transmembrane helix</keyword>
<evidence type="ECO:0000256" key="8">
    <source>
        <dbReference type="SAM" id="Phobius"/>
    </source>
</evidence>
<dbReference type="PANTHER" id="PTHR48022">
    <property type="entry name" value="PLASTIDIC GLUCOSE TRANSPORTER 4"/>
    <property type="match status" value="1"/>
</dbReference>
<evidence type="ECO:0000256" key="6">
    <source>
        <dbReference type="ARBA" id="ARBA00023136"/>
    </source>
</evidence>
<feature type="transmembrane region" description="Helical" evidence="8">
    <location>
        <begin position="410"/>
        <end position="428"/>
    </location>
</feature>
<proteinExistence type="inferred from homology"/>
<feature type="transmembrane region" description="Helical" evidence="8">
    <location>
        <begin position="273"/>
        <end position="295"/>
    </location>
</feature>
<evidence type="ECO:0000259" key="9">
    <source>
        <dbReference type="PROSITE" id="PS50850"/>
    </source>
</evidence>
<evidence type="ECO:0000256" key="2">
    <source>
        <dbReference type="ARBA" id="ARBA00010992"/>
    </source>
</evidence>
<keyword evidence="3 7" id="KW-0813">Transport</keyword>
<dbReference type="PRINTS" id="PR00171">
    <property type="entry name" value="SUGRTRNSPORT"/>
</dbReference>
<dbReference type="InterPro" id="IPR003663">
    <property type="entry name" value="Sugar/inositol_transpt"/>
</dbReference>
<dbReference type="Proteomes" id="UP000054466">
    <property type="component" value="Unassembled WGS sequence"/>
</dbReference>
<dbReference type="PROSITE" id="PS50850">
    <property type="entry name" value="MFS"/>
    <property type="match status" value="1"/>
</dbReference>
<dbReference type="InterPro" id="IPR005828">
    <property type="entry name" value="MFS_sugar_transport-like"/>
</dbReference>
<dbReference type="RefSeq" id="XP_016245398.1">
    <property type="nucleotide sequence ID" value="XM_016398207.1"/>
</dbReference>
<evidence type="ECO:0000256" key="3">
    <source>
        <dbReference type="ARBA" id="ARBA00022448"/>
    </source>
</evidence>
<keyword evidence="4 8" id="KW-0812">Transmembrane</keyword>
<dbReference type="FunFam" id="1.20.1250.20:FF:000134">
    <property type="entry name" value="MFS sugar transporter protein"/>
    <property type="match status" value="1"/>
</dbReference>
<dbReference type="GO" id="GO:0016020">
    <property type="term" value="C:membrane"/>
    <property type="evidence" value="ECO:0007669"/>
    <property type="project" value="UniProtKB-SubCell"/>
</dbReference>
<dbReference type="SUPFAM" id="SSF103473">
    <property type="entry name" value="MFS general substrate transporter"/>
    <property type="match status" value="1"/>
</dbReference>
<feature type="transmembrane region" description="Helical" evidence="8">
    <location>
        <begin position="58"/>
        <end position="81"/>
    </location>
</feature>
<evidence type="ECO:0000256" key="5">
    <source>
        <dbReference type="ARBA" id="ARBA00022989"/>
    </source>
</evidence>
<feature type="transmembrane region" description="Helical" evidence="8">
    <location>
        <begin position="370"/>
        <end position="389"/>
    </location>
</feature>
<feature type="domain" description="Major facilitator superfamily (MFS) profile" evidence="9">
    <location>
        <begin position="25"/>
        <end position="462"/>
    </location>
</feature>
<feature type="transmembrane region" description="Helical" evidence="8">
    <location>
        <begin position="186"/>
        <end position="203"/>
    </location>
</feature>
<accession>A0A0D2AJU7</accession>
<keyword evidence="11" id="KW-1185">Reference proteome</keyword>
<dbReference type="GO" id="GO:0005351">
    <property type="term" value="F:carbohydrate:proton symporter activity"/>
    <property type="evidence" value="ECO:0007669"/>
    <property type="project" value="TreeGrafter"/>
</dbReference>
<dbReference type="Gene3D" id="1.20.1250.20">
    <property type="entry name" value="MFS general substrate transporter like domains"/>
    <property type="match status" value="1"/>
</dbReference>
<dbReference type="GeneID" id="27350035"/>
<organism evidence="10 11">
    <name type="scientific">Cladophialophora immunda</name>
    <dbReference type="NCBI Taxonomy" id="569365"/>
    <lineage>
        <taxon>Eukaryota</taxon>
        <taxon>Fungi</taxon>
        <taxon>Dikarya</taxon>
        <taxon>Ascomycota</taxon>
        <taxon>Pezizomycotina</taxon>
        <taxon>Eurotiomycetes</taxon>
        <taxon>Chaetothyriomycetidae</taxon>
        <taxon>Chaetothyriales</taxon>
        <taxon>Herpotrichiellaceae</taxon>
        <taxon>Cladophialophora</taxon>
    </lineage>
</organism>
<comment type="similarity">
    <text evidence="2 7">Belongs to the major facilitator superfamily. Sugar transporter (TC 2.A.1.1) family.</text>
</comment>
<evidence type="ECO:0000256" key="1">
    <source>
        <dbReference type="ARBA" id="ARBA00004141"/>
    </source>
</evidence>
<dbReference type="NCBIfam" id="TIGR00879">
    <property type="entry name" value="SP"/>
    <property type="match status" value="1"/>
</dbReference>
<feature type="transmembrane region" description="Helical" evidence="8">
    <location>
        <begin position="20"/>
        <end position="38"/>
    </location>
</feature>
<feature type="transmembrane region" description="Helical" evidence="8">
    <location>
        <begin position="93"/>
        <end position="112"/>
    </location>
</feature>
<dbReference type="VEuPathDB" id="FungiDB:PV07_10841"/>
<dbReference type="PANTHER" id="PTHR48022:SF31">
    <property type="entry name" value="HEXOSE TRANSPORTER"/>
    <property type="match status" value="1"/>
</dbReference>
<feature type="transmembrane region" description="Helical" evidence="8">
    <location>
        <begin position="152"/>
        <end position="174"/>
    </location>
</feature>
<dbReference type="InterPro" id="IPR020846">
    <property type="entry name" value="MFS_dom"/>
</dbReference>
<comment type="subcellular location">
    <subcellularLocation>
        <location evidence="1">Membrane</location>
        <topology evidence="1">Multi-pass membrane protein</topology>
    </subcellularLocation>
</comment>
<feature type="transmembrane region" description="Helical" evidence="8">
    <location>
        <begin position="339"/>
        <end position="358"/>
    </location>
</feature>
<evidence type="ECO:0000313" key="10">
    <source>
        <dbReference type="EMBL" id="KIW25182.1"/>
    </source>
</evidence>
<protein>
    <recommendedName>
        <fullName evidence="9">Major facilitator superfamily (MFS) profile domain-containing protein</fullName>
    </recommendedName>
</protein>
<dbReference type="AlphaFoldDB" id="A0A0D2AJU7"/>
<dbReference type="Pfam" id="PF00083">
    <property type="entry name" value="Sugar_tr"/>
    <property type="match status" value="1"/>
</dbReference>
<dbReference type="OrthoDB" id="4540492at2759"/>
<dbReference type="EMBL" id="KN847045">
    <property type="protein sequence ID" value="KIW25182.1"/>
    <property type="molecule type" value="Genomic_DNA"/>
</dbReference>
<gene>
    <name evidence="10" type="ORF">PV07_10841</name>
</gene>